<evidence type="ECO:0000313" key="5">
    <source>
        <dbReference type="Proteomes" id="UP000539075"/>
    </source>
</evidence>
<protein>
    <submittedName>
        <fullName evidence="4">Adenosine kinase</fullName>
        <ecNumber evidence="4">2.7.1.20</ecNumber>
    </submittedName>
</protein>
<evidence type="ECO:0000259" key="3">
    <source>
        <dbReference type="Pfam" id="PF00294"/>
    </source>
</evidence>
<dbReference type="PANTHER" id="PTHR10584">
    <property type="entry name" value="SUGAR KINASE"/>
    <property type="match status" value="1"/>
</dbReference>
<evidence type="ECO:0000256" key="2">
    <source>
        <dbReference type="ARBA" id="ARBA00022777"/>
    </source>
</evidence>
<proteinExistence type="predicted"/>
<dbReference type="EMBL" id="JACHGO010000004">
    <property type="protein sequence ID" value="MBB5143534.1"/>
    <property type="molecule type" value="Genomic_DNA"/>
</dbReference>
<feature type="domain" description="Carbohydrate kinase PfkB" evidence="3">
    <location>
        <begin position="40"/>
        <end position="292"/>
    </location>
</feature>
<dbReference type="RefSeq" id="WP_183719115.1">
    <property type="nucleotide sequence ID" value="NZ_JACHGO010000004.1"/>
</dbReference>
<keyword evidence="1 4" id="KW-0808">Transferase</keyword>
<sequence length="317" mass="34261">MAIYVSGSLAFDRIMTFPGNFQDHILMDKLHMINVSFMVDGMDERRGGCAGNIAYTLALLDEKPVIVAAAGRDFESYAQTLASHGLPLDGIRRAEDVFTALCYITTDLNSNQITGFYPGAMTLPAVYDFPGMDARQDIAIVSPGNVEDMRRLPRMYREKGVPYIFDPGQQLPVLTSEELLEAIEGSLACITNDYELNMICKATGKSEDEIAARTSWLVTTLGAEGAQVRGQGETVHIAPVPIDKVLDPTGAGDAHRAGLIKGLVHGLAMPEAAKLGSVSASFALEKMGTQEHVITPASFRQRYEAVFGALPKGIFAE</sequence>
<keyword evidence="5" id="KW-1185">Reference proteome</keyword>
<dbReference type="InterPro" id="IPR011611">
    <property type="entry name" value="PfkB_dom"/>
</dbReference>
<reference evidence="4 5" key="1">
    <citation type="submission" date="2020-08" db="EMBL/GenBank/DDBJ databases">
        <title>Genomic Encyclopedia of Type Strains, Phase IV (KMG-IV): sequencing the most valuable type-strain genomes for metagenomic binning, comparative biology and taxonomic classification.</title>
        <authorList>
            <person name="Goeker M."/>
        </authorList>
    </citation>
    <scope>NUCLEOTIDE SEQUENCE [LARGE SCALE GENOMIC DNA]</scope>
    <source>
        <strain evidence="4 5">DSM 11275</strain>
    </source>
</reference>
<evidence type="ECO:0000256" key="1">
    <source>
        <dbReference type="ARBA" id="ARBA00022679"/>
    </source>
</evidence>
<dbReference type="GO" id="GO:0004001">
    <property type="term" value="F:adenosine kinase activity"/>
    <property type="evidence" value="ECO:0007669"/>
    <property type="project" value="UniProtKB-EC"/>
</dbReference>
<dbReference type="InterPro" id="IPR029056">
    <property type="entry name" value="Ribokinase-like"/>
</dbReference>
<dbReference type="Gene3D" id="3.40.1190.20">
    <property type="match status" value="1"/>
</dbReference>
<accession>A0A7W8C3E2</accession>
<gene>
    <name evidence="4" type="ORF">HNQ38_001631</name>
</gene>
<dbReference type="InterPro" id="IPR002173">
    <property type="entry name" value="Carboh/pur_kinase_PfkB_CS"/>
</dbReference>
<dbReference type="PANTHER" id="PTHR10584:SF166">
    <property type="entry name" value="RIBOKINASE"/>
    <property type="match status" value="1"/>
</dbReference>
<dbReference type="CDD" id="cd01942">
    <property type="entry name" value="ribokinase_group_A"/>
    <property type="match status" value="1"/>
</dbReference>
<dbReference type="PROSITE" id="PS00584">
    <property type="entry name" value="PFKB_KINASES_2"/>
    <property type="match status" value="1"/>
</dbReference>
<comment type="caution">
    <text evidence="4">The sequence shown here is derived from an EMBL/GenBank/DDBJ whole genome shotgun (WGS) entry which is preliminary data.</text>
</comment>
<dbReference type="Pfam" id="PF00294">
    <property type="entry name" value="PfkB"/>
    <property type="match status" value="1"/>
</dbReference>
<name>A0A7W8C3E2_9BACT</name>
<organism evidence="4 5">
    <name type="scientific">Desulfovibrio intestinalis</name>
    <dbReference type="NCBI Taxonomy" id="58621"/>
    <lineage>
        <taxon>Bacteria</taxon>
        <taxon>Pseudomonadati</taxon>
        <taxon>Thermodesulfobacteriota</taxon>
        <taxon>Desulfovibrionia</taxon>
        <taxon>Desulfovibrionales</taxon>
        <taxon>Desulfovibrionaceae</taxon>
        <taxon>Desulfovibrio</taxon>
    </lineage>
</organism>
<dbReference type="Proteomes" id="UP000539075">
    <property type="component" value="Unassembled WGS sequence"/>
</dbReference>
<evidence type="ECO:0000313" key="4">
    <source>
        <dbReference type="EMBL" id="MBB5143534.1"/>
    </source>
</evidence>
<dbReference type="AlphaFoldDB" id="A0A7W8C3E2"/>
<dbReference type="SUPFAM" id="SSF53613">
    <property type="entry name" value="Ribokinase-like"/>
    <property type="match status" value="1"/>
</dbReference>
<dbReference type="EC" id="2.7.1.20" evidence="4"/>
<keyword evidence="2 4" id="KW-0418">Kinase</keyword>